<dbReference type="OrthoDB" id="3238779at2"/>
<feature type="domain" description="Resolvase HTH" evidence="2">
    <location>
        <begin position="308"/>
        <end position="341"/>
    </location>
</feature>
<feature type="domain" description="Transposase IS204/IS1001/IS1096/IS1165 DDE" evidence="1">
    <location>
        <begin position="431"/>
        <end position="544"/>
    </location>
</feature>
<dbReference type="InterPro" id="IPR029261">
    <property type="entry name" value="Transposase_Znf"/>
</dbReference>
<dbReference type="PANTHER" id="PTHR33498">
    <property type="entry name" value="TRANSPOSASE FOR INSERTION SEQUENCE ELEMENT IS1557"/>
    <property type="match status" value="1"/>
</dbReference>
<dbReference type="Pfam" id="PF14690">
    <property type="entry name" value="Zn_ribbon_ISL3"/>
    <property type="match status" value="1"/>
</dbReference>
<dbReference type="InterPro" id="IPR006120">
    <property type="entry name" value="Resolvase_HTH_dom"/>
</dbReference>
<evidence type="ECO:0000259" key="1">
    <source>
        <dbReference type="Pfam" id="PF01610"/>
    </source>
</evidence>
<proteinExistence type="predicted"/>
<evidence type="ECO:0000259" key="3">
    <source>
        <dbReference type="Pfam" id="PF14690"/>
    </source>
</evidence>
<gene>
    <name evidence="4" type="ORF">LY11_04007</name>
</gene>
<dbReference type="EMBL" id="QLLR01000025">
    <property type="protein sequence ID" value="RAJ26074.1"/>
    <property type="molecule type" value="Genomic_DNA"/>
</dbReference>
<dbReference type="InterPro" id="IPR047951">
    <property type="entry name" value="Transpos_ISL3"/>
</dbReference>
<dbReference type="GO" id="GO:0000150">
    <property type="term" value="F:DNA strand exchange activity"/>
    <property type="evidence" value="ECO:0007669"/>
    <property type="project" value="InterPro"/>
</dbReference>
<reference evidence="4 5" key="1">
    <citation type="submission" date="2018-06" db="EMBL/GenBank/DDBJ databases">
        <title>Genomic Encyclopedia of Archaeal and Bacterial Type Strains, Phase II (KMG-II): from individual species to whole genera.</title>
        <authorList>
            <person name="Goeker M."/>
        </authorList>
    </citation>
    <scope>NUCLEOTIDE SEQUENCE [LARGE SCALE GENOMIC DNA]</scope>
    <source>
        <strain evidence="4 5">DSM 14825</strain>
    </source>
</reference>
<evidence type="ECO:0000259" key="2">
    <source>
        <dbReference type="Pfam" id="PF02796"/>
    </source>
</evidence>
<accession>A0A327SDR2</accession>
<dbReference type="Pfam" id="PF02796">
    <property type="entry name" value="HTH_7"/>
    <property type="match status" value="1"/>
</dbReference>
<name>A0A327SDR2_9SPHI</name>
<evidence type="ECO:0000313" key="5">
    <source>
        <dbReference type="Proteomes" id="UP000249754"/>
    </source>
</evidence>
<feature type="domain" description="Transposase IS204/IS1001/IS1096/IS1165 zinc-finger" evidence="3">
    <location>
        <begin position="47"/>
        <end position="89"/>
    </location>
</feature>
<dbReference type="AlphaFoldDB" id="A0A327SDR2"/>
<feature type="domain" description="Transposase IS204/IS1001/IS1096/IS1165 DDE" evidence="1">
    <location>
        <begin position="166"/>
        <end position="265"/>
    </location>
</feature>
<dbReference type="PANTHER" id="PTHR33498:SF1">
    <property type="entry name" value="TRANSPOSASE FOR INSERTION SEQUENCE ELEMENT IS1557"/>
    <property type="match status" value="1"/>
</dbReference>
<evidence type="ECO:0000313" key="4">
    <source>
        <dbReference type="EMBL" id="RAJ26074.1"/>
    </source>
</evidence>
<dbReference type="Proteomes" id="UP000249754">
    <property type="component" value="Unassembled WGS sequence"/>
</dbReference>
<dbReference type="InterPro" id="IPR002560">
    <property type="entry name" value="Transposase_DDE"/>
</dbReference>
<dbReference type="RefSeq" id="WP_111635381.1">
    <property type="nucleotide sequence ID" value="NZ_QLLR01000025.1"/>
</dbReference>
<organism evidence="4 5">
    <name type="scientific">Pedobacter cryoconitis</name>
    <dbReference type="NCBI Taxonomy" id="188932"/>
    <lineage>
        <taxon>Bacteria</taxon>
        <taxon>Pseudomonadati</taxon>
        <taxon>Bacteroidota</taxon>
        <taxon>Sphingobacteriia</taxon>
        <taxon>Sphingobacteriales</taxon>
        <taxon>Sphingobacteriaceae</taxon>
        <taxon>Pedobacter</taxon>
    </lineage>
</organism>
<dbReference type="NCBIfam" id="NF033550">
    <property type="entry name" value="transpos_ISL3"/>
    <property type="match status" value="1"/>
</dbReference>
<dbReference type="Pfam" id="PF01610">
    <property type="entry name" value="DDE_Tnp_ISL3"/>
    <property type="match status" value="2"/>
</dbReference>
<dbReference type="Gene3D" id="1.10.10.60">
    <property type="entry name" value="Homeodomain-like"/>
    <property type="match status" value="1"/>
</dbReference>
<protein>
    <submittedName>
        <fullName evidence="4">Transposase</fullName>
    </submittedName>
</protein>
<sequence length="551" mass="63067">MCNFIVYYIPMIPQFILPSNLQLKAETIYSEPGVLHIHTSVCQKYSVCPICGKKSNRIHSRYFRTLLDLPISGLLARVKLKARKYFCDNAVCPRKVFTERFDYEIRPYYRRMVRSNDLLTRMALELGGNTGAAISRYVGVPVSSSTVLRVIKKIDIQSTVLTSGVIGVDDWAFKKGKTYGTVIVDLERKQVIDLLPDREADTLAGWLKKHPEIKTVSRDRYGPYALGVKTGAPHASQVADRFHLLMNLGEATKRIFQSKGKELREIFTLYNDPKRGIAAPVEIDQPVRSVPETTEPYISTANISVDRQHKFDKVKELYGNGVAIKQIARTTKLARGTVRKYIVMEQLGKRQSRTSTNLDAFINFLLQHENRGKTYRELHKTIIQMGFNGRYAQFCCKMNEVYNTQPFIRTKSITAIPIKTWSPTRLSLMLYMESDQLHGNDDKDFLRLLFEKLPQVKQMEQLVKGFKRLFIAKEDGLLKNWIEEALKSECGLKNFARNLLKDYEAVNNAVITTISNGQVEGQVNRIKNIKRKMYGRAGFQLLRKMVLAKSA</sequence>
<dbReference type="GO" id="GO:0003677">
    <property type="term" value="F:DNA binding"/>
    <property type="evidence" value="ECO:0007669"/>
    <property type="project" value="InterPro"/>
</dbReference>
<comment type="caution">
    <text evidence="4">The sequence shown here is derived from an EMBL/GenBank/DDBJ whole genome shotgun (WGS) entry which is preliminary data.</text>
</comment>